<dbReference type="PIRSF" id="PIRSF033913">
    <property type="entry name" value="S-S_format_DsbB"/>
    <property type="match status" value="1"/>
</dbReference>
<evidence type="ECO:0000256" key="5">
    <source>
        <dbReference type="SAM" id="Phobius"/>
    </source>
</evidence>
<organism evidence="6 7">
    <name type="scientific">Alsobacter soli</name>
    <dbReference type="NCBI Taxonomy" id="2109933"/>
    <lineage>
        <taxon>Bacteria</taxon>
        <taxon>Pseudomonadati</taxon>
        <taxon>Pseudomonadota</taxon>
        <taxon>Alphaproteobacteria</taxon>
        <taxon>Hyphomicrobiales</taxon>
        <taxon>Alsobacteraceae</taxon>
        <taxon>Alsobacter</taxon>
    </lineage>
</organism>
<feature type="transmembrane region" description="Helical" evidence="5">
    <location>
        <begin position="80"/>
        <end position="101"/>
    </location>
</feature>
<keyword evidence="3 5" id="KW-1133">Transmembrane helix</keyword>
<dbReference type="SUPFAM" id="SSF158442">
    <property type="entry name" value="DsbB-like"/>
    <property type="match status" value="1"/>
</dbReference>
<keyword evidence="7" id="KW-1185">Reference proteome</keyword>
<dbReference type="InterPro" id="IPR024199">
    <property type="entry name" value="Uncharacterised_DsbB"/>
</dbReference>
<feature type="transmembrane region" description="Helical" evidence="5">
    <location>
        <begin position="21"/>
        <end position="44"/>
    </location>
</feature>
<dbReference type="Proteomes" id="UP000239772">
    <property type="component" value="Unassembled WGS sequence"/>
</dbReference>
<sequence length="180" mass="18630">MSVSDLASPPSTAGAVTPAQTAAVVAVAAAATVGGALVLEHFFGVKPCELCLVERIPYYVGAPFALLAAVIAARRPRNLFTTALLASLALLFLVGFGMGAYHAGVEWKLWAGPQGCTGPIAKPAAMGDFLQQLQTTKVIRCDEVAMRIFGLSLAAWNAVISLGLSALAAYGAWRTRARAA</sequence>
<evidence type="ECO:0000256" key="1">
    <source>
        <dbReference type="ARBA" id="ARBA00004141"/>
    </source>
</evidence>
<gene>
    <name evidence="6" type="ORF">SLNSH_05560</name>
</gene>
<dbReference type="GO" id="GO:0015035">
    <property type="term" value="F:protein-disulfide reductase activity"/>
    <property type="evidence" value="ECO:0007669"/>
    <property type="project" value="InterPro"/>
</dbReference>
<evidence type="ECO:0000256" key="4">
    <source>
        <dbReference type="ARBA" id="ARBA00023136"/>
    </source>
</evidence>
<feature type="transmembrane region" description="Helical" evidence="5">
    <location>
        <begin position="153"/>
        <end position="173"/>
    </location>
</feature>
<feature type="transmembrane region" description="Helical" evidence="5">
    <location>
        <begin position="56"/>
        <end position="73"/>
    </location>
</feature>
<comment type="caution">
    <text evidence="6">The sequence shown here is derived from an EMBL/GenBank/DDBJ whole genome shotgun (WGS) entry which is preliminary data.</text>
</comment>
<dbReference type="Pfam" id="PF02600">
    <property type="entry name" value="DsbB"/>
    <property type="match status" value="1"/>
</dbReference>
<keyword evidence="4 5" id="KW-0472">Membrane</keyword>
<dbReference type="RefSeq" id="WP_106335691.1">
    <property type="nucleotide sequence ID" value="NZ_PVZS01000005.1"/>
</dbReference>
<comment type="subcellular location">
    <subcellularLocation>
        <location evidence="1">Membrane</location>
        <topology evidence="1">Multi-pass membrane protein</topology>
    </subcellularLocation>
</comment>
<keyword evidence="2 5" id="KW-0812">Transmembrane</keyword>
<proteinExistence type="predicted"/>
<dbReference type="InterPro" id="IPR003752">
    <property type="entry name" value="DiS_bond_form_DsbB/BdbC"/>
</dbReference>
<name>A0A2T1HW25_9HYPH</name>
<evidence type="ECO:0000313" key="6">
    <source>
        <dbReference type="EMBL" id="PSC05851.1"/>
    </source>
</evidence>
<evidence type="ECO:0000313" key="7">
    <source>
        <dbReference type="Proteomes" id="UP000239772"/>
    </source>
</evidence>
<dbReference type="GO" id="GO:0006457">
    <property type="term" value="P:protein folding"/>
    <property type="evidence" value="ECO:0007669"/>
    <property type="project" value="InterPro"/>
</dbReference>
<dbReference type="InterPro" id="IPR023380">
    <property type="entry name" value="DsbB-like_sf"/>
</dbReference>
<accession>A0A2T1HW25</accession>
<evidence type="ECO:0000256" key="2">
    <source>
        <dbReference type="ARBA" id="ARBA00022692"/>
    </source>
</evidence>
<dbReference type="EMBL" id="PVZS01000005">
    <property type="protein sequence ID" value="PSC05851.1"/>
    <property type="molecule type" value="Genomic_DNA"/>
</dbReference>
<protein>
    <submittedName>
        <fullName evidence="6">Disulfide bond formation protein B</fullName>
    </submittedName>
</protein>
<dbReference type="Gene3D" id="1.20.1550.10">
    <property type="entry name" value="DsbB-like"/>
    <property type="match status" value="1"/>
</dbReference>
<reference evidence="7" key="1">
    <citation type="submission" date="2018-03" db="EMBL/GenBank/DDBJ databases">
        <authorList>
            <person name="Sun L."/>
            <person name="Liu H."/>
            <person name="Chen W."/>
            <person name="Huang K."/>
            <person name="Liu W."/>
            <person name="Gao X."/>
        </authorList>
    </citation>
    <scope>NUCLEOTIDE SEQUENCE [LARGE SCALE GENOMIC DNA]</scope>
    <source>
        <strain evidence="7">SH9</strain>
    </source>
</reference>
<evidence type="ECO:0000256" key="3">
    <source>
        <dbReference type="ARBA" id="ARBA00022989"/>
    </source>
</evidence>
<dbReference type="GO" id="GO:0016020">
    <property type="term" value="C:membrane"/>
    <property type="evidence" value="ECO:0007669"/>
    <property type="project" value="UniProtKB-SubCell"/>
</dbReference>
<dbReference type="AlphaFoldDB" id="A0A2T1HW25"/>
<dbReference type="OrthoDB" id="9808637at2"/>